<dbReference type="AlphaFoldDB" id="A0A0N8HAG7"/>
<evidence type="ECO:0000256" key="1">
    <source>
        <dbReference type="ARBA" id="ARBA00009865"/>
    </source>
</evidence>
<evidence type="ECO:0000256" key="7">
    <source>
        <dbReference type="RuleBase" id="RU361187"/>
    </source>
</evidence>
<gene>
    <name evidence="8" type="ORF">AFM12_02400</name>
</gene>
<dbReference type="SUPFAM" id="SSF75005">
    <property type="entry name" value="Arabinanase/levansucrase/invertase"/>
    <property type="match status" value="1"/>
</dbReference>
<evidence type="ECO:0000256" key="5">
    <source>
        <dbReference type="PIRSR" id="PIRSR606710-1"/>
    </source>
</evidence>
<evidence type="ECO:0000256" key="3">
    <source>
        <dbReference type="ARBA" id="ARBA00022801"/>
    </source>
</evidence>
<organism evidence="8 9">
    <name type="scientific">Jiulongibacter sediminis</name>
    <dbReference type="NCBI Taxonomy" id="1605367"/>
    <lineage>
        <taxon>Bacteria</taxon>
        <taxon>Pseudomonadati</taxon>
        <taxon>Bacteroidota</taxon>
        <taxon>Cytophagia</taxon>
        <taxon>Cytophagales</taxon>
        <taxon>Leadbetterellaceae</taxon>
        <taxon>Jiulongibacter</taxon>
    </lineage>
</organism>
<protein>
    <recommendedName>
        <fullName evidence="10">Glycosyl hydrolase family 43</fullName>
    </recommendedName>
</protein>
<name>A0A0N8HAG7_9BACT</name>
<comment type="similarity">
    <text evidence="1 7">Belongs to the glycosyl hydrolase 43 family.</text>
</comment>
<dbReference type="InterPro" id="IPR023296">
    <property type="entry name" value="Glyco_hydro_beta-prop_sf"/>
</dbReference>
<feature type="site" description="Important for catalytic activity, responsible for pKa modulation of the active site Glu and correct orientation of both the proton donor and substrate" evidence="6">
    <location>
        <position position="137"/>
    </location>
</feature>
<dbReference type="PATRIC" id="fig|1605367.3.peg.1823"/>
<dbReference type="InterPro" id="IPR006710">
    <property type="entry name" value="Glyco_hydro_43"/>
</dbReference>
<keyword evidence="3 7" id="KW-0378">Hydrolase</keyword>
<dbReference type="PANTHER" id="PTHR43817">
    <property type="entry name" value="GLYCOSYL HYDROLASE"/>
    <property type="match status" value="1"/>
</dbReference>
<sequence length="322" mass="36526">MGFLLCNCAENQPSQSFKNPLLPDGQDPWVVQDGEMYHYCYSRGGKVMLRSTSDITKLKDAEEKVIWQPEEGKAYSKELWAPELHKLDGRWYVYVAADDGRNENHRMYVLKSQTESVDSPFELQGKITDSTDKWAIDGTVFLHEDQYYFIWSGWEGDVNEAQNLYIAMMDSPTSISSERVLISKPEYDWEKRGSEEGLPTINEGPEILQKDGHVFLTYSASGSWSDFYCLGALELTGDDPMLASSWIKLDQPIFESNENTTSPGHASFVTVNGKDCILYHAAKSKGAGWDRYVKLQSFEWLNGTPIFGEPLKDSVETNIFTP</sequence>
<keyword evidence="9" id="KW-1185">Reference proteome</keyword>
<dbReference type="GO" id="GO:0005975">
    <property type="term" value="P:carbohydrate metabolic process"/>
    <property type="evidence" value="ECO:0007669"/>
    <property type="project" value="InterPro"/>
</dbReference>
<dbReference type="PANTHER" id="PTHR43817:SF1">
    <property type="entry name" value="HYDROLASE, FAMILY 43, PUTATIVE (AFU_ORTHOLOGUE AFUA_3G01660)-RELATED"/>
    <property type="match status" value="1"/>
</dbReference>
<keyword evidence="4 7" id="KW-0326">Glycosidase</keyword>
<dbReference type="EMBL" id="LGTQ01000005">
    <property type="protein sequence ID" value="KPM50124.1"/>
    <property type="molecule type" value="Genomic_DNA"/>
</dbReference>
<accession>A0A0N8HAG7</accession>
<evidence type="ECO:0000313" key="8">
    <source>
        <dbReference type="EMBL" id="KPM50124.1"/>
    </source>
</evidence>
<evidence type="ECO:0008006" key="10">
    <source>
        <dbReference type="Google" id="ProtNLM"/>
    </source>
</evidence>
<comment type="caution">
    <text evidence="8">The sequence shown here is derived from an EMBL/GenBank/DDBJ whole genome shotgun (WGS) entry which is preliminary data.</text>
</comment>
<feature type="active site" description="Proton donor" evidence="5">
    <location>
        <position position="203"/>
    </location>
</feature>
<keyword evidence="2" id="KW-0732">Signal</keyword>
<dbReference type="STRING" id="1605367.AFM12_02400"/>
<reference evidence="8 9" key="1">
    <citation type="submission" date="2015-07" db="EMBL/GenBank/DDBJ databases">
        <title>The draft genome sequence of Leadbetterella sp. JN14-9.</title>
        <authorList>
            <person name="Liu Y."/>
            <person name="Du J."/>
            <person name="Shao Z."/>
        </authorList>
    </citation>
    <scope>NUCLEOTIDE SEQUENCE [LARGE SCALE GENOMIC DNA]</scope>
    <source>
        <strain evidence="8 9">JN14-9</strain>
    </source>
</reference>
<dbReference type="CDD" id="cd18820">
    <property type="entry name" value="GH43_LbAraf43-like"/>
    <property type="match status" value="1"/>
</dbReference>
<proteinExistence type="inferred from homology"/>
<dbReference type="Gene3D" id="2.115.10.20">
    <property type="entry name" value="Glycosyl hydrolase domain, family 43"/>
    <property type="match status" value="1"/>
</dbReference>
<evidence type="ECO:0000256" key="6">
    <source>
        <dbReference type="PIRSR" id="PIRSR606710-2"/>
    </source>
</evidence>
<evidence type="ECO:0000256" key="4">
    <source>
        <dbReference type="ARBA" id="ARBA00023295"/>
    </source>
</evidence>
<dbReference type="Pfam" id="PF04616">
    <property type="entry name" value="Glyco_hydro_43"/>
    <property type="match status" value="1"/>
</dbReference>
<evidence type="ECO:0000313" key="9">
    <source>
        <dbReference type="Proteomes" id="UP000050454"/>
    </source>
</evidence>
<dbReference type="Proteomes" id="UP000050454">
    <property type="component" value="Unassembled WGS sequence"/>
</dbReference>
<feature type="active site" description="Proton acceptor" evidence="5">
    <location>
        <position position="27"/>
    </location>
</feature>
<evidence type="ECO:0000256" key="2">
    <source>
        <dbReference type="ARBA" id="ARBA00022729"/>
    </source>
</evidence>
<dbReference type="GO" id="GO:0004553">
    <property type="term" value="F:hydrolase activity, hydrolyzing O-glycosyl compounds"/>
    <property type="evidence" value="ECO:0007669"/>
    <property type="project" value="InterPro"/>
</dbReference>